<organism evidence="1 2">
    <name type="scientific">Angustibacter aerolatus</name>
    <dbReference type="NCBI Taxonomy" id="1162965"/>
    <lineage>
        <taxon>Bacteria</taxon>
        <taxon>Bacillati</taxon>
        <taxon>Actinomycetota</taxon>
        <taxon>Actinomycetes</taxon>
        <taxon>Kineosporiales</taxon>
        <taxon>Kineosporiaceae</taxon>
    </lineage>
</organism>
<evidence type="ECO:0000313" key="2">
    <source>
        <dbReference type="Proteomes" id="UP001157017"/>
    </source>
</evidence>
<reference evidence="2" key="1">
    <citation type="journal article" date="2019" name="Int. J. Syst. Evol. Microbiol.">
        <title>The Global Catalogue of Microorganisms (GCM) 10K type strain sequencing project: providing services to taxonomists for standard genome sequencing and annotation.</title>
        <authorList>
            <consortium name="The Broad Institute Genomics Platform"/>
            <consortium name="The Broad Institute Genome Sequencing Center for Infectious Disease"/>
            <person name="Wu L."/>
            <person name="Ma J."/>
        </authorList>
    </citation>
    <scope>NUCLEOTIDE SEQUENCE [LARGE SCALE GENOMIC DNA]</scope>
    <source>
        <strain evidence="2">NBRC 108730</strain>
    </source>
</reference>
<protein>
    <submittedName>
        <fullName evidence="1">Uncharacterized protein</fullName>
    </submittedName>
</protein>
<dbReference type="EMBL" id="BSUZ01000001">
    <property type="protein sequence ID" value="GMA85230.1"/>
    <property type="molecule type" value="Genomic_DNA"/>
</dbReference>
<name>A0ABQ6JAN3_9ACTN</name>
<dbReference type="Proteomes" id="UP001157017">
    <property type="component" value="Unassembled WGS sequence"/>
</dbReference>
<gene>
    <name evidence="1" type="ORF">GCM10025868_04800</name>
</gene>
<evidence type="ECO:0000313" key="1">
    <source>
        <dbReference type="EMBL" id="GMA85230.1"/>
    </source>
</evidence>
<comment type="caution">
    <text evidence="1">The sequence shown here is derived from an EMBL/GenBank/DDBJ whole genome shotgun (WGS) entry which is preliminary data.</text>
</comment>
<accession>A0ABQ6JAN3</accession>
<proteinExistence type="predicted"/>
<keyword evidence="2" id="KW-1185">Reference proteome</keyword>
<sequence length="76" mass="8082">MAHLFEDAVTASVPMLAALPGVAGAHHEDREVVLVQLAGASPTAVQVALDAFWRERLGDVAPDVISTWDDADEDED</sequence>